<dbReference type="PIRSF" id="PIRSF035805">
    <property type="entry name" value="TK_cell"/>
    <property type="match status" value="1"/>
</dbReference>
<dbReference type="Gene3D" id="3.30.60.20">
    <property type="match status" value="1"/>
</dbReference>
<dbReference type="EC" id="2.7.1.21" evidence="2 8"/>
<keyword evidence="5 8" id="KW-0547">Nucleotide-binding</keyword>
<reference evidence="13 14" key="1">
    <citation type="submission" date="2018-11" db="EMBL/GenBank/DDBJ databases">
        <title>Phylogenetic determinants of toxin gene distribution in genomes of Brevibacillus laterosporus.</title>
        <authorList>
            <person name="Glare T.R."/>
            <person name="Durrant A."/>
            <person name="Berry C."/>
            <person name="Palma L."/>
            <person name="Ormskirk M."/>
            <person name="Cox M.O."/>
        </authorList>
    </citation>
    <scope>NUCLEOTIDE SEQUENCE [LARGE SCALE GENOMIC DNA]</scope>
    <source>
        <strain evidence="13 14">1821L</strain>
    </source>
</reference>
<dbReference type="OrthoDB" id="9781579at2"/>
<dbReference type="EMBL" id="CP033464">
    <property type="protein sequence ID" value="QDX94595.1"/>
    <property type="molecule type" value="Genomic_DNA"/>
</dbReference>
<keyword evidence="14" id="KW-1185">Reference proteome</keyword>
<name>A0A518VC83_BRELA</name>
<dbReference type="HAMAP" id="MF_00124">
    <property type="entry name" value="Thymidine_kinase"/>
    <property type="match status" value="1"/>
</dbReference>
<feature type="binding site" evidence="10">
    <location>
        <begin position="166"/>
        <end position="169"/>
    </location>
    <ligand>
        <name>substrate</name>
    </ligand>
</feature>
<comment type="caution">
    <text evidence="8">Lacks conserved residue(s) required for the propagation of feature annotation.</text>
</comment>
<organism evidence="13 14">
    <name type="scientific">Brevibacillus laterosporus</name>
    <name type="common">Bacillus laterosporus</name>
    <dbReference type="NCBI Taxonomy" id="1465"/>
    <lineage>
        <taxon>Bacteria</taxon>
        <taxon>Bacillati</taxon>
        <taxon>Bacillota</taxon>
        <taxon>Bacilli</taxon>
        <taxon>Bacillales</taxon>
        <taxon>Paenibacillaceae</taxon>
        <taxon>Brevibacillus</taxon>
    </lineage>
</organism>
<comment type="subcellular location">
    <subcellularLocation>
        <location evidence="8">Cytoplasm</location>
    </subcellularLocation>
</comment>
<dbReference type="PANTHER" id="PTHR11441">
    <property type="entry name" value="THYMIDINE KINASE"/>
    <property type="match status" value="1"/>
</dbReference>
<evidence type="ECO:0000256" key="8">
    <source>
        <dbReference type="HAMAP-Rule" id="MF_00124"/>
    </source>
</evidence>
<dbReference type="PROSITE" id="PS00603">
    <property type="entry name" value="TK_CELLULAR_TYPE"/>
    <property type="match status" value="1"/>
</dbReference>
<dbReference type="SUPFAM" id="SSF52540">
    <property type="entry name" value="P-loop containing nucleoside triphosphate hydrolases"/>
    <property type="match status" value="1"/>
</dbReference>
<feature type="active site" description="Proton acceptor" evidence="8 9">
    <location>
        <position position="84"/>
    </location>
</feature>
<evidence type="ECO:0000256" key="10">
    <source>
        <dbReference type="PIRSR" id="PIRSR035805-2"/>
    </source>
</evidence>
<dbReference type="InterPro" id="IPR027417">
    <property type="entry name" value="P-loop_NTPase"/>
</dbReference>
<dbReference type="GO" id="GO:0008270">
    <property type="term" value="F:zinc ion binding"/>
    <property type="evidence" value="ECO:0007669"/>
    <property type="project" value="UniProtKB-UniRule"/>
</dbReference>
<evidence type="ECO:0000256" key="3">
    <source>
        <dbReference type="ARBA" id="ARBA00022634"/>
    </source>
</evidence>
<dbReference type="InterPro" id="IPR001267">
    <property type="entry name" value="Thymidine_kinase"/>
</dbReference>
<dbReference type="Proteomes" id="UP000319432">
    <property type="component" value="Chromosome"/>
</dbReference>
<evidence type="ECO:0000313" key="13">
    <source>
        <dbReference type="EMBL" id="QDX94595.1"/>
    </source>
</evidence>
<feature type="binding site" evidence="8">
    <location>
        <position position="178"/>
    </location>
    <ligand>
        <name>Zn(2+)</name>
        <dbReference type="ChEBI" id="CHEBI:29105"/>
    </ligand>
</feature>
<gene>
    <name evidence="8" type="primary">tdk</name>
    <name evidence="13" type="ORF">EEL30_21355</name>
</gene>
<dbReference type="GO" id="GO:0071897">
    <property type="term" value="P:DNA biosynthetic process"/>
    <property type="evidence" value="ECO:0007669"/>
    <property type="project" value="UniProtKB-KW"/>
</dbReference>
<keyword evidence="8" id="KW-0862">Zinc</keyword>
<dbReference type="SUPFAM" id="SSF57716">
    <property type="entry name" value="Glucocorticoid receptor-like (DNA-binding domain)"/>
    <property type="match status" value="1"/>
</dbReference>
<evidence type="ECO:0000256" key="4">
    <source>
        <dbReference type="ARBA" id="ARBA00022679"/>
    </source>
</evidence>
<comment type="subunit">
    <text evidence="8">Homotetramer.</text>
</comment>
<evidence type="ECO:0000256" key="1">
    <source>
        <dbReference type="ARBA" id="ARBA00007587"/>
    </source>
</evidence>
<keyword evidence="8" id="KW-0479">Metal-binding</keyword>
<dbReference type="InterPro" id="IPR020633">
    <property type="entry name" value="Thymidine_kinase_CS"/>
</dbReference>
<evidence type="ECO:0000256" key="12">
    <source>
        <dbReference type="RuleBase" id="RU004165"/>
    </source>
</evidence>
<comment type="similarity">
    <text evidence="1 8 12">Belongs to the thymidine kinase family.</text>
</comment>
<dbReference type="PANTHER" id="PTHR11441:SF0">
    <property type="entry name" value="THYMIDINE KINASE, CYTOSOLIC"/>
    <property type="match status" value="1"/>
</dbReference>
<keyword evidence="8" id="KW-0963">Cytoplasm</keyword>
<sequence>MAKLIFKYGQMNSSKTMNLLSTAHNFEEGGKTVLILTSSIDNRYGVGKVTSRIGIQRDTISVDESVRVYKLIEEIYPDYVLVDEVSFLKKVTIMELIKVVDELTIDVICYGLLKDFRGELFEGSYHLLAHADKIEEIKTTCHFCKKKATHILKFIEGKPTYTGEQIEVGGNDTYKSVCRQHYFEGGN</sequence>
<evidence type="ECO:0000256" key="5">
    <source>
        <dbReference type="ARBA" id="ARBA00022741"/>
    </source>
</evidence>
<dbReference type="NCBIfam" id="NF003300">
    <property type="entry name" value="PRK04296.1-5"/>
    <property type="match status" value="1"/>
</dbReference>
<feature type="binding site" evidence="8">
    <location>
        <position position="181"/>
    </location>
    <ligand>
        <name>Zn(2+)</name>
        <dbReference type="ChEBI" id="CHEBI:29105"/>
    </ligand>
</feature>
<dbReference type="GO" id="GO:0004797">
    <property type="term" value="F:thymidine kinase activity"/>
    <property type="evidence" value="ECO:0007669"/>
    <property type="project" value="UniProtKB-UniRule"/>
</dbReference>
<comment type="catalytic activity">
    <reaction evidence="8 11">
        <text>thymidine + ATP = dTMP + ADP + H(+)</text>
        <dbReference type="Rhea" id="RHEA:19129"/>
        <dbReference type="ChEBI" id="CHEBI:15378"/>
        <dbReference type="ChEBI" id="CHEBI:17748"/>
        <dbReference type="ChEBI" id="CHEBI:30616"/>
        <dbReference type="ChEBI" id="CHEBI:63528"/>
        <dbReference type="ChEBI" id="CHEBI:456216"/>
        <dbReference type="EC" id="2.7.1.21"/>
    </reaction>
</comment>
<keyword evidence="4 8" id="KW-0808">Transferase</keyword>
<feature type="binding site" evidence="8">
    <location>
        <position position="141"/>
    </location>
    <ligand>
        <name>Zn(2+)</name>
        <dbReference type="ChEBI" id="CHEBI:29105"/>
    </ligand>
</feature>
<keyword evidence="6 8" id="KW-0418">Kinase</keyword>
<keyword evidence="3 8" id="KW-0237">DNA synthesis</keyword>
<accession>A0A518VC83</accession>
<evidence type="ECO:0000256" key="2">
    <source>
        <dbReference type="ARBA" id="ARBA00012118"/>
    </source>
</evidence>
<dbReference type="GO" id="GO:0046104">
    <property type="term" value="P:thymidine metabolic process"/>
    <property type="evidence" value="ECO:0007669"/>
    <property type="project" value="TreeGrafter"/>
</dbReference>
<dbReference type="GO" id="GO:0005524">
    <property type="term" value="F:ATP binding"/>
    <property type="evidence" value="ECO:0007669"/>
    <property type="project" value="UniProtKB-UniRule"/>
</dbReference>
<feature type="binding site" evidence="8">
    <location>
        <position position="144"/>
    </location>
    <ligand>
        <name>Zn(2+)</name>
        <dbReference type="ChEBI" id="CHEBI:29105"/>
    </ligand>
</feature>
<evidence type="ECO:0000313" key="14">
    <source>
        <dbReference type="Proteomes" id="UP000319432"/>
    </source>
</evidence>
<keyword evidence="7 8" id="KW-0067">ATP-binding</keyword>
<dbReference type="GO" id="GO:0005829">
    <property type="term" value="C:cytosol"/>
    <property type="evidence" value="ECO:0007669"/>
    <property type="project" value="TreeGrafter"/>
</dbReference>
<dbReference type="Gene3D" id="3.40.50.300">
    <property type="entry name" value="P-loop containing nucleotide triphosphate hydrolases"/>
    <property type="match status" value="1"/>
</dbReference>
<evidence type="ECO:0000256" key="11">
    <source>
        <dbReference type="RuleBase" id="RU000544"/>
    </source>
</evidence>
<evidence type="ECO:0000256" key="9">
    <source>
        <dbReference type="PIRSR" id="PIRSR035805-1"/>
    </source>
</evidence>
<protein>
    <recommendedName>
        <fullName evidence="2 8">Thymidine kinase</fullName>
        <ecNumber evidence="2 8">2.7.1.21</ecNumber>
    </recommendedName>
</protein>
<dbReference type="Pfam" id="PF00265">
    <property type="entry name" value="TK"/>
    <property type="match status" value="1"/>
</dbReference>
<proteinExistence type="inferred from homology"/>
<evidence type="ECO:0000256" key="6">
    <source>
        <dbReference type="ARBA" id="ARBA00022777"/>
    </source>
</evidence>
<feature type="binding site" evidence="10">
    <location>
        <position position="174"/>
    </location>
    <ligand>
        <name>substrate</name>
    </ligand>
</feature>
<dbReference type="AlphaFoldDB" id="A0A518VC83"/>
<evidence type="ECO:0000256" key="7">
    <source>
        <dbReference type="ARBA" id="ARBA00022840"/>
    </source>
</evidence>